<evidence type="ECO:0000259" key="1">
    <source>
        <dbReference type="Pfam" id="PF07090"/>
    </source>
</evidence>
<dbReference type="PANTHER" id="PTHR37947">
    <property type="entry name" value="BLL2462 PROTEIN"/>
    <property type="match status" value="1"/>
</dbReference>
<proteinExistence type="predicted"/>
<accession>A0A974W8N5</accession>
<dbReference type="Pfam" id="PF07090">
    <property type="entry name" value="GATase1_like"/>
    <property type="match status" value="1"/>
</dbReference>
<dbReference type="InterPro" id="IPR017027">
    <property type="entry name" value="STM3548-like"/>
</dbReference>
<dbReference type="InterPro" id="IPR010768">
    <property type="entry name" value="GATase1-like"/>
</dbReference>
<reference evidence="2 3" key="1">
    <citation type="journal article" date="2021" name="Microbiol. Resour. Announc.">
        <title>Complete Genome Sequences of Two Rhodococcus sp. Strains with Large and Linear Chromosomes, Isolated from Apple Rhizosphere.</title>
        <authorList>
            <person name="Benning S."/>
            <person name="Brugnone N."/>
            <person name="Siani R."/>
            <person name="Kublik S."/>
            <person name="Schloter M."/>
            <person name="Rad V."/>
        </authorList>
    </citation>
    <scope>NUCLEOTIDE SEQUENCE [LARGE SCALE GENOMIC DNA]</scope>
    <source>
        <strain evidence="2 3">R79</strain>
    </source>
</reference>
<dbReference type="Gene3D" id="3.40.50.880">
    <property type="match status" value="1"/>
</dbReference>
<dbReference type="PANTHER" id="PTHR37947:SF1">
    <property type="entry name" value="BLL2462 PROTEIN"/>
    <property type="match status" value="1"/>
</dbReference>
<gene>
    <name evidence="2" type="ORF">JWS13_28380</name>
</gene>
<dbReference type="Proteomes" id="UP000662986">
    <property type="component" value="Chromosome"/>
</dbReference>
<protein>
    <submittedName>
        <fullName evidence="2">Cytoplasmic protein</fullName>
    </submittedName>
</protein>
<organism evidence="2 3">
    <name type="scientific">Rhodococcus pseudokoreensis</name>
    <dbReference type="NCBI Taxonomy" id="2811421"/>
    <lineage>
        <taxon>Bacteria</taxon>
        <taxon>Bacillati</taxon>
        <taxon>Actinomycetota</taxon>
        <taxon>Actinomycetes</taxon>
        <taxon>Mycobacteriales</taxon>
        <taxon>Nocardiaceae</taxon>
        <taxon>Rhodococcus</taxon>
    </lineage>
</organism>
<dbReference type="EMBL" id="CP070619">
    <property type="protein sequence ID" value="QSE92268.1"/>
    <property type="molecule type" value="Genomic_DNA"/>
</dbReference>
<name>A0A974W8N5_9NOCA</name>
<feature type="domain" description="Putative glutamine amidotransferase" evidence="1">
    <location>
        <begin position="10"/>
        <end position="252"/>
    </location>
</feature>
<keyword evidence="3" id="KW-1185">Reference proteome</keyword>
<dbReference type="CDD" id="cd03143">
    <property type="entry name" value="A4_beta-galactosidase_middle_domain"/>
    <property type="match status" value="1"/>
</dbReference>
<dbReference type="RefSeq" id="WP_206008752.1">
    <property type="nucleotide sequence ID" value="NZ_CP070619.1"/>
</dbReference>
<dbReference type="InterPro" id="IPR029062">
    <property type="entry name" value="Class_I_gatase-like"/>
</dbReference>
<dbReference type="SUPFAM" id="SSF52317">
    <property type="entry name" value="Class I glutamine amidotransferase-like"/>
    <property type="match status" value="1"/>
</dbReference>
<dbReference type="PIRSF" id="PIRSF034405">
    <property type="entry name" value="UCP034405"/>
    <property type="match status" value="1"/>
</dbReference>
<evidence type="ECO:0000313" key="3">
    <source>
        <dbReference type="Proteomes" id="UP000662986"/>
    </source>
</evidence>
<reference evidence="2 3" key="2">
    <citation type="journal article" date="2022" name="Arch. Microbiol.">
        <title>Rhodococcus pseudokoreensis sp. nov. isolated from the rhizosphere of young M26 apple rootstocks.</title>
        <authorList>
            <person name="Kampfer P."/>
            <person name="Glaeser S.P."/>
            <person name="Blom J."/>
            <person name="Wolf J."/>
            <person name="Benning S."/>
            <person name="Schloter M."/>
            <person name="Neumann-Schaal M."/>
        </authorList>
    </citation>
    <scope>NUCLEOTIDE SEQUENCE [LARGE SCALE GENOMIC DNA]</scope>
    <source>
        <strain evidence="2 3">R79</strain>
    </source>
</reference>
<evidence type="ECO:0000313" key="2">
    <source>
        <dbReference type="EMBL" id="QSE92268.1"/>
    </source>
</evidence>
<sequence length="270" mass="29403">MTSTKDGATRVLVVGESWIKHTVHIKGFDEFRTVEYEEGGGVFLDSLEASGIDVTYMRAHEISGQFPKTLEELQQFDVVVLSDIGANSFLLADETFLRSERSVNRLSLLADFTEAGGGLIMVGGYMSFAGIDGKARYGMSPLAPVLPVTMLDYDDRIEVPEGLDATFDEPNHEILGGTPAEWPMLLGYNRVTAKSDATVVARFGEDPLLVVGTAGVGRTVAFASDLAPHWAPPEFVQWQHYQALWTSIVNWAAGRDTRLPSPVHAIAAVD</sequence>